<reference evidence="3" key="2">
    <citation type="journal article" date="2010" name="Stand. Genomic Sci.">
        <title>Complete genome sequence of Thermaerobacter marianensis type strain (7p75aT).</title>
        <authorList>
            <person name="Han C."/>
            <person name="Gu W."/>
            <person name="Zhang X."/>
            <person name="Lapidus A."/>
            <person name="Nolan M."/>
            <person name="Copeland A."/>
            <person name="Lucas S."/>
            <person name="Glavina Del Rio T."/>
            <person name="Tice H."/>
            <person name="Cheng J."/>
            <person name="Tapia R."/>
            <person name="Goodwin L."/>
            <person name="Pitluck S."/>
            <person name="Pagani I."/>
            <person name="Ivanova N."/>
            <person name="Mavromatis K."/>
            <person name="Mikhailova N."/>
            <person name="Pati A."/>
            <person name="Chen A."/>
            <person name="Palaniappan K."/>
            <person name="Land M."/>
            <person name="Hauser L."/>
            <person name="Chang Y."/>
            <person name="Jeffries C."/>
            <person name="Schneider S."/>
            <person name="Rohde M."/>
            <person name="Goker M."/>
            <person name="Pukall R."/>
            <person name="Woyke T."/>
            <person name="Bristow J."/>
            <person name="Eisen J."/>
            <person name="Markowitz V."/>
            <person name="Hugenholtz P."/>
            <person name="Kyrpides N."/>
            <person name="Klenk H."/>
            <person name="Detter J."/>
        </authorList>
    </citation>
    <scope>NUCLEOTIDE SEQUENCE [LARGE SCALE GENOMIC DNA]</scope>
    <source>
        <strain evidence="3">ATCC 700841 / DSM 12885 / JCM 10246 / 7p75a</strain>
    </source>
</reference>
<dbReference type="HOGENOM" id="CLU_1011681_0_0_9"/>
<dbReference type="Proteomes" id="UP000008915">
    <property type="component" value="Chromosome"/>
</dbReference>
<dbReference type="AlphaFoldDB" id="E6SII6"/>
<protein>
    <submittedName>
        <fullName evidence="2">Uncharacterized protein</fullName>
    </submittedName>
</protein>
<dbReference type="EMBL" id="CP002344">
    <property type="protein sequence ID" value="ADU50892.1"/>
    <property type="molecule type" value="Genomic_DNA"/>
</dbReference>
<feature type="region of interest" description="Disordered" evidence="1">
    <location>
        <begin position="43"/>
        <end position="93"/>
    </location>
</feature>
<dbReference type="RefSeq" id="WP_013495197.1">
    <property type="nucleotide sequence ID" value="NC_014831.1"/>
</dbReference>
<evidence type="ECO:0000313" key="3">
    <source>
        <dbReference type="Proteomes" id="UP000008915"/>
    </source>
</evidence>
<evidence type="ECO:0000256" key="1">
    <source>
        <dbReference type="SAM" id="MobiDB-lite"/>
    </source>
</evidence>
<dbReference type="KEGG" id="tmr:Tmar_0777"/>
<sequence>MVGKIRPRRVIMPSDLVGKDGPSRPRSGPVVRYQLDEPAAVLDHRTGAPDGGDGHHGGGVHDGLHGTGPGPGPVPATRIEPHVHGSGGGGRMQDPMTPAGAPVYAGPGAAPAAAPAHAGTMPAGSQPAAGPGTTGSPGGRIDFHRLSPQEQRQALLELVRDGRNDEEIGAMFGLSQWQVRNLRYRLGIKKDRGGNVHLEPIRLRGVEAPDPVEALEAGEGRPRLALTLEGEFSGTTLAGYLEGITGFVGAAGAAPFRVRCFIWEAGADEPGPDDR</sequence>
<keyword evidence="3" id="KW-1185">Reference proteome</keyword>
<feature type="compositionally biased region" description="Low complexity" evidence="1">
    <location>
        <begin position="108"/>
        <end position="131"/>
    </location>
</feature>
<organism evidence="2 3">
    <name type="scientific">Thermaerobacter marianensis (strain ATCC 700841 / DSM 12885 / JCM 10246 / 7p75a)</name>
    <dbReference type="NCBI Taxonomy" id="644966"/>
    <lineage>
        <taxon>Bacteria</taxon>
        <taxon>Bacillati</taxon>
        <taxon>Bacillota</taxon>
        <taxon>Clostridia</taxon>
        <taxon>Eubacteriales</taxon>
        <taxon>Clostridiales Family XVII. Incertae Sedis</taxon>
        <taxon>Thermaerobacter</taxon>
    </lineage>
</organism>
<feature type="region of interest" description="Disordered" evidence="1">
    <location>
        <begin position="1"/>
        <end position="29"/>
    </location>
</feature>
<feature type="region of interest" description="Disordered" evidence="1">
    <location>
        <begin position="108"/>
        <end position="138"/>
    </location>
</feature>
<gene>
    <name evidence="2" type="ordered locus">Tmar_0777</name>
</gene>
<name>E6SII6_THEM7</name>
<reference evidence="2 3" key="1">
    <citation type="journal article" date="2010" name="Stand. Genomic Sci.">
        <title>Complete genome sequence of Thermaerobacter marianensis type strain (7p75a).</title>
        <authorList>
            <person name="Han C."/>
            <person name="Gu W."/>
            <person name="Zhang X."/>
            <person name="Lapidus A."/>
            <person name="Nolan M."/>
            <person name="Copeland A."/>
            <person name="Lucas S."/>
            <person name="Del Rio T.G."/>
            <person name="Tice H."/>
            <person name="Cheng J.F."/>
            <person name="Tapia R."/>
            <person name="Goodwin L."/>
            <person name="Pitluck S."/>
            <person name="Pagani I."/>
            <person name="Ivanova N."/>
            <person name="Mavromatis K."/>
            <person name="Mikhailova N."/>
            <person name="Pati A."/>
            <person name="Chen A."/>
            <person name="Palaniappan K."/>
            <person name="Land M."/>
            <person name="Hauser L."/>
            <person name="Chang Y.J."/>
            <person name="Jeffries C.D."/>
            <person name="Schneider S."/>
            <person name="Rohde M."/>
            <person name="Goker M."/>
            <person name="Pukall R."/>
            <person name="Woyke T."/>
            <person name="Bristow J."/>
            <person name="Eisen J.A."/>
            <person name="Markowitz V."/>
            <person name="Hugenholtz P."/>
            <person name="Kyrpides N.C."/>
            <person name="Klenk H.P."/>
            <person name="Detter J.C."/>
        </authorList>
    </citation>
    <scope>NUCLEOTIDE SEQUENCE [LARGE SCALE GENOMIC DNA]</scope>
    <source>
        <strain evidence="3">ATCC 700841 / DSM 12885 / JCM 10246 / 7p75a</strain>
    </source>
</reference>
<evidence type="ECO:0000313" key="2">
    <source>
        <dbReference type="EMBL" id="ADU50892.1"/>
    </source>
</evidence>
<feature type="compositionally biased region" description="Basic and acidic residues" evidence="1">
    <location>
        <begin position="43"/>
        <end position="56"/>
    </location>
</feature>
<proteinExistence type="predicted"/>
<accession>E6SII6</accession>